<dbReference type="Pfam" id="PF04535">
    <property type="entry name" value="CASP_dom"/>
    <property type="match status" value="1"/>
</dbReference>
<organism evidence="9 10">
    <name type="scientific">Thalictrum thalictroides</name>
    <name type="common">Rue-anemone</name>
    <name type="synonym">Anemone thalictroides</name>
    <dbReference type="NCBI Taxonomy" id="46969"/>
    <lineage>
        <taxon>Eukaryota</taxon>
        <taxon>Viridiplantae</taxon>
        <taxon>Streptophyta</taxon>
        <taxon>Embryophyta</taxon>
        <taxon>Tracheophyta</taxon>
        <taxon>Spermatophyta</taxon>
        <taxon>Magnoliopsida</taxon>
        <taxon>Ranunculales</taxon>
        <taxon>Ranunculaceae</taxon>
        <taxon>Thalictroideae</taxon>
        <taxon>Thalictrum</taxon>
    </lineage>
</organism>
<comment type="subunit">
    <text evidence="7">Homodimer and heterodimers.</text>
</comment>
<gene>
    <name evidence="9" type="ORF">FRX31_008340</name>
</gene>
<comment type="subcellular location">
    <subcellularLocation>
        <location evidence="1 7">Cell membrane</location>
        <topology evidence="1 7">Multi-pass membrane protein</topology>
    </subcellularLocation>
</comment>
<proteinExistence type="inferred from homology"/>
<dbReference type="NCBIfam" id="TIGR01569">
    <property type="entry name" value="A_tha_TIGR01569"/>
    <property type="match status" value="1"/>
</dbReference>
<protein>
    <recommendedName>
        <fullName evidence="7">CASP-like protein</fullName>
    </recommendedName>
</protein>
<comment type="caution">
    <text evidence="9">The sequence shown here is derived from an EMBL/GenBank/DDBJ whole genome shotgun (WGS) entry which is preliminary data.</text>
</comment>
<evidence type="ECO:0000259" key="8">
    <source>
        <dbReference type="Pfam" id="PF04535"/>
    </source>
</evidence>
<sequence>MVPFEEHTGSKIASEAQVPRNNHSSAKVSHVGFFLRLLVFASSVAAVLVMLMVGIVVSATGTAGGVAYTGLKGDSRAGQAKICNVYDKFCLYVGISLGLSLFAYIMLGSV</sequence>
<evidence type="ECO:0000256" key="3">
    <source>
        <dbReference type="ARBA" id="ARBA00022475"/>
    </source>
</evidence>
<keyword evidence="6 7" id="KW-0472">Membrane</keyword>
<comment type="caution">
    <text evidence="7">Lacks conserved residue(s) required for the propagation of feature annotation.</text>
</comment>
<dbReference type="GO" id="GO:0005886">
    <property type="term" value="C:plasma membrane"/>
    <property type="evidence" value="ECO:0007669"/>
    <property type="project" value="UniProtKB-SubCell"/>
</dbReference>
<evidence type="ECO:0000256" key="2">
    <source>
        <dbReference type="ARBA" id="ARBA00007651"/>
    </source>
</evidence>
<dbReference type="EMBL" id="JABWDY010008611">
    <property type="protein sequence ID" value="KAF5202077.1"/>
    <property type="molecule type" value="Genomic_DNA"/>
</dbReference>
<evidence type="ECO:0000256" key="6">
    <source>
        <dbReference type="ARBA" id="ARBA00023136"/>
    </source>
</evidence>
<evidence type="ECO:0000256" key="7">
    <source>
        <dbReference type="RuleBase" id="RU361233"/>
    </source>
</evidence>
<evidence type="ECO:0000313" key="10">
    <source>
        <dbReference type="Proteomes" id="UP000554482"/>
    </source>
</evidence>
<reference evidence="9 10" key="1">
    <citation type="submission" date="2020-06" db="EMBL/GenBank/DDBJ databases">
        <title>Transcriptomic and genomic resources for Thalictrum thalictroides and T. hernandezii: Facilitating candidate gene discovery in an emerging model plant lineage.</title>
        <authorList>
            <person name="Arias T."/>
            <person name="Riano-Pachon D.M."/>
            <person name="Di Stilio V.S."/>
        </authorList>
    </citation>
    <scope>NUCLEOTIDE SEQUENCE [LARGE SCALE GENOMIC DNA]</scope>
    <source>
        <strain evidence="10">cv. WT478/WT964</strain>
        <tissue evidence="9">Leaves</tissue>
    </source>
</reference>
<comment type="similarity">
    <text evidence="2 7">Belongs to the Casparian strip membrane proteins (CASP) family.</text>
</comment>
<keyword evidence="4 7" id="KW-0812">Transmembrane</keyword>
<name>A0A7J6WYT4_THATH</name>
<dbReference type="InterPro" id="IPR006702">
    <property type="entry name" value="CASP_dom"/>
</dbReference>
<accession>A0A7J6WYT4</accession>
<feature type="transmembrane region" description="Helical" evidence="7">
    <location>
        <begin position="37"/>
        <end position="68"/>
    </location>
</feature>
<feature type="domain" description="Casparian strip membrane protein" evidence="8">
    <location>
        <begin position="50"/>
        <end position="105"/>
    </location>
</feature>
<keyword evidence="3 7" id="KW-1003">Cell membrane</keyword>
<evidence type="ECO:0000256" key="5">
    <source>
        <dbReference type="ARBA" id="ARBA00022989"/>
    </source>
</evidence>
<feature type="transmembrane region" description="Helical" evidence="7">
    <location>
        <begin position="89"/>
        <end position="107"/>
    </location>
</feature>
<keyword evidence="10" id="KW-1185">Reference proteome</keyword>
<dbReference type="Proteomes" id="UP000554482">
    <property type="component" value="Unassembled WGS sequence"/>
</dbReference>
<dbReference type="AlphaFoldDB" id="A0A7J6WYT4"/>
<keyword evidence="5 7" id="KW-1133">Transmembrane helix</keyword>
<evidence type="ECO:0000313" key="9">
    <source>
        <dbReference type="EMBL" id="KAF5202077.1"/>
    </source>
</evidence>
<evidence type="ECO:0000256" key="1">
    <source>
        <dbReference type="ARBA" id="ARBA00004651"/>
    </source>
</evidence>
<evidence type="ECO:0000256" key="4">
    <source>
        <dbReference type="ARBA" id="ARBA00022692"/>
    </source>
</evidence>
<dbReference type="OrthoDB" id="1926504at2759"/>
<dbReference type="InterPro" id="IPR006459">
    <property type="entry name" value="CASP/CASPL"/>
</dbReference>